<evidence type="ECO:0000313" key="8">
    <source>
        <dbReference type="EMBL" id="MBB2901145.1"/>
    </source>
</evidence>
<comment type="catalytic activity">
    <reaction evidence="6">
        <text>2 a quinone + NADH + H(+) = 2 a 1,4-benzosemiquinone + NAD(+)</text>
        <dbReference type="Rhea" id="RHEA:65952"/>
        <dbReference type="ChEBI" id="CHEBI:15378"/>
        <dbReference type="ChEBI" id="CHEBI:57540"/>
        <dbReference type="ChEBI" id="CHEBI:57945"/>
        <dbReference type="ChEBI" id="CHEBI:132124"/>
        <dbReference type="ChEBI" id="CHEBI:134225"/>
    </reaction>
</comment>
<evidence type="ECO:0000256" key="3">
    <source>
        <dbReference type="ARBA" id="ARBA00023002"/>
    </source>
</evidence>
<evidence type="ECO:0000256" key="6">
    <source>
        <dbReference type="HAMAP-Rule" id="MF_01216"/>
    </source>
</evidence>
<dbReference type="InterPro" id="IPR029039">
    <property type="entry name" value="Flavoprotein-like_sf"/>
</dbReference>
<dbReference type="AlphaFoldDB" id="A0A7W4TLL1"/>
<keyword evidence="2 6" id="KW-0288">FMN</keyword>
<evidence type="ECO:0000256" key="1">
    <source>
        <dbReference type="ARBA" id="ARBA00022630"/>
    </source>
</evidence>
<dbReference type="InterPro" id="IPR003680">
    <property type="entry name" value="Flavodoxin_fold"/>
</dbReference>
<gene>
    <name evidence="6" type="primary">azoR</name>
    <name evidence="8" type="ORF">FHR75_001933</name>
</gene>
<dbReference type="InterPro" id="IPR050104">
    <property type="entry name" value="FMN-dep_NADH:Q_OxRdtase_AzoR1"/>
</dbReference>
<dbReference type="Pfam" id="PF02525">
    <property type="entry name" value="Flavodoxin_2"/>
    <property type="match status" value="1"/>
</dbReference>
<organism evidence="8 9">
    <name type="scientific">Kineococcus radiotolerans</name>
    <dbReference type="NCBI Taxonomy" id="131568"/>
    <lineage>
        <taxon>Bacteria</taxon>
        <taxon>Bacillati</taxon>
        <taxon>Actinomycetota</taxon>
        <taxon>Actinomycetes</taxon>
        <taxon>Kineosporiales</taxon>
        <taxon>Kineosporiaceae</taxon>
        <taxon>Kineococcus</taxon>
    </lineage>
</organism>
<comment type="catalytic activity">
    <reaction evidence="5">
        <text>N,N-dimethyl-1,4-phenylenediamine + anthranilate + 2 NAD(+) = 2-(4-dimethylaminophenyl)diazenylbenzoate + 2 NADH + 2 H(+)</text>
        <dbReference type="Rhea" id="RHEA:55872"/>
        <dbReference type="ChEBI" id="CHEBI:15378"/>
        <dbReference type="ChEBI" id="CHEBI:15783"/>
        <dbReference type="ChEBI" id="CHEBI:16567"/>
        <dbReference type="ChEBI" id="CHEBI:57540"/>
        <dbReference type="ChEBI" id="CHEBI:57945"/>
        <dbReference type="ChEBI" id="CHEBI:71579"/>
        <dbReference type="EC" id="1.7.1.17"/>
    </reaction>
    <physiologicalReaction direction="right-to-left" evidence="5">
        <dbReference type="Rhea" id="RHEA:55874"/>
    </physiologicalReaction>
</comment>
<protein>
    <recommendedName>
        <fullName evidence="6">FMN dependent NADH:quinone oxidoreductase</fullName>
        <ecNumber evidence="6">1.6.5.-</ecNumber>
    </recommendedName>
    <alternativeName>
        <fullName evidence="6">Azo-dye reductase</fullName>
    </alternativeName>
    <alternativeName>
        <fullName evidence="6">FMN-dependent NADH-azo compound oxidoreductase</fullName>
    </alternativeName>
    <alternativeName>
        <fullName evidence="6">FMN-dependent NADH-azoreductase</fullName>
        <ecNumber evidence="6">1.7.1.17</ecNumber>
    </alternativeName>
</protein>
<dbReference type="GO" id="GO:0016652">
    <property type="term" value="F:oxidoreductase activity, acting on NAD(P)H as acceptor"/>
    <property type="evidence" value="ECO:0007669"/>
    <property type="project" value="UniProtKB-UniRule"/>
</dbReference>
<reference evidence="8 9" key="1">
    <citation type="submission" date="2020-08" db="EMBL/GenBank/DDBJ databases">
        <title>The Agave Microbiome: Exploring the role of microbial communities in plant adaptations to desert environments.</title>
        <authorList>
            <person name="Partida-Martinez L.P."/>
        </authorList>
    </citation>
    <scope>NUCLEOTIDE SEQUENCE [LARGE SCALE GENOMIC DNA]</scope>
    <source>
        <strain evidence="8 9">AS2.23</strain>
    </source>
</reference>
<evidence type="ECO:0000256" key="5">
    <source>
        <dbReference type="ARBA" id="ARBA00048542"/>
    </source>
</evidence>
<dbReference type="InterPro" id="IPR023048">
    <property type="entry name" value="NADH:quinone_OxRdtase_FMN_depd"/>
</dbReference>
<dbReference type="EC" id="1.7.1.17" evidence="6"/>
<dbReference type="GO" id="GO:0009055">
    <property type="term" value="F:electron transfer activity"/>
    <property type="evidence" value="ECO:0007669"/>
    <property type="project" value="UniProtKB-UniRule"/>
</dbReference>
<evidence type="ECO:0000256" key="2">
    <source>
        <dbReference type="ARBA" id="ARBA00022643"/>
    </source>
</evidence>
<feature type="domain" description="Flavodoxin-like fold" evidence="7">
    <location>
        <begin position="3"/>
        <end position="174"/>
    </location>
</feature>
<comment type="caution">
    <text evidence="6">Lacks conserved residue(s) required for the propagation of feature annotation.</text>
</comment>
<keyword evidence="1 6" id="KW-0285">Flavoprotein</keyword>
<reference evidence="8 9" key="2">
    <citation type="submission" date="2020-08" db="EMBL/GenBank/DDBJ databases">
        <authorList>
            <person name="Partida-Martinez L."/>
            <person name="Huntemann M."/>
            <person name="Clum A."/>
            <person name="Wang J."/>
            <person name="Palaniappan K."/>
            <person name="Ritter S."/>
            <person name="Chen I.-M."/>
            <person name="Stamatis D."/>
            <person name="Reddy T."/>
            <person name="O'Malley R."/>
            <person name="Daum C."/>
            <person name="Shapiro N."/>
            <person name="Ivanova N."/>
            <person name="Kyrpides N."/>
            <person name="Woyke T."/>
        </authorList>
    </citation>
    <scope>NUCLEOTIDE SEQUENCE [LARGE SCALE GENOMIC DNA]</scope>
    <source>
        <strain evidence="8 9">AS2.23</strain>
    </source>
</reference>
<comment type="function">
    <text evidence="6">Quinone reductase that provides resistance to thiol-specific stress caused by electrophilic quinones.</text>
</comment>
<dbReference type="HAMAP" id="MF_01216">
    <property type="entry name" value="Azoreductase_type1"/>
    <property type="match status" value="1"/>
</dbReference>
<dbReference type="Proteomes" id="UP000533269">
    <property type="component" value="Unassembled WGS sequence"/>
</dbReference>
<comment type="subunit">
    <text evidence="6">Homodimer.</text>
</comment>
<comment type="cofactor">
    <cofactor evidence="6">
        <name>FMN</name>
        <dbReference type="ChEBI" id="CHEBI:58210"/>
    </cofactor>
    <text evidence="6">Binds 1 FMN per subunit.</text>
</comment>
<dbReference type="Gene3D" id="3.40.50.360">
    <property type="match status" value="1"/>
</dbReference>
<name>A0A7W4TLL1_KINRA</name>
<dbReference type="SMR" id="A0A7W4TLL1"/>
<dbReference type="GO" id="GO:0016655">
    <property type="term" value="F:oxidoreductase activity, acting on NAD(P)H, quinone or similar compound as acceptor"/>
    <property type="evidence" value="ECO:0007669"/>
    <property type="project" value="InterPro"/>
</dbReference>
<dbReference type="PANTHER" id="PTHR43741">
    <property type="entry name" value="FMN-DEPENDENT NADH-AZOREDUCTASE 1"/>
    <property type="match status" value="1"/>
</dbReference>
<dbReference type="GO" id="GO:0010181">
    <property type="term" value="F:FMN binding"/>
    <property type="evidence" value="ECO:0007669"/>
    <property type="project" value="UniProtKB-UniRule"/>
</dbReference>
<dbReference type="EMBL" id="JACHVY010000001">
    <property type="protein sequence ID" value="MBB2901145.1"/>
    <property type="molecule type" value="Genomic_DNA"/>
</dbReference>
<comment type="similarity">
    <text evidence="6">Belongs to the azoreductase type 1 family.</text>
</comment>
<dbReference type="RefSeq" id="WP_012085453.1">
    <property type="nucleotide sequence ID" value="NZ_JACHVY010000001.1"/>
</dbReference>
<proteinExistence type="inferred from homology"/>
<evidence type="ECO:0000256" key="4">
    <source>
        <dbReference type="ARBA" id="ARBA00023027"/>
    </source>
</evidence>
<dbReference type="PANTHER" id="PTHR43741:SF4">
    <property type="entry name" value="FMN-DEPENDENT NADH:QUINONE OXIDOREDUCTASE"/>
    <property type="match status" value="1"/>
</dbReference>
<feature type="binding site" evidence="6">
    <location>
        <begin position="16"/>
        <end position="18"/>
    </location>
    <ligand>
        <name>FMN</name>
        <dbReference type="ChEBI" id="CHEBI:58210"/>
    </ligand>
</feature>
<keyword evidence="4 6" id="KW-0520">NAD</keyword>
<comment type="caution">
    <text evidence="8">The sequence shown here is derived from an EMBL/GenBank/DDBJ whole genome shotgun (WGS) entry which is preliminary data.</text>
</comment>
<keyword evidence="3 6" id="KW-0560">Oxidoreductase</keyword>
<dbReference type="EC" id="1.6.5.-" evidence="6"/>
<evidence type="ECO:0000313" key="9">
    <source>
        <dbReference type="Proteomes" id="UP000533269"/>
    </source>
</evidence>
<comment type="function">
    <text evidence="6">Also exhibits azoreductase activity. Catalyzes the reductive cleavage of the azo bond in aromatic azo compounds to the corresponding amines.</text>
</comment>
<feature type="binding site" evidence="6">
    <location>
        <position position="10"/>
    </location>
    <ligand>
        <name>FMN</name>
        <dbReference type="ChEBI" id="CHEBI:58210"/>
    </ligand>
</feature>
<dbReference type="OMA" id="EMSLNYM"/>
<sequence>MPHLLHLDSSADLATSRSRAVTAAFADTWRARGEEYTVTHRDLHRDPLPHFADAEQHWPAAARRPGANPPAEQDALTATLHAEVLAADVVLVGAPLYNYTVPSTLKVWLDHLHIPGVLAGEGSQPLAGRPAVVVSSRGATYDAGSPTEGWDHGVPVLRIVLGNSLGMDVHVVQTSATLADRLPEMAALKERGAAEFQAALAAARELARTL</sequence>
<evidence type="ECO:0000259" key="7">
    <source>
        <dbReference type="Pfam" id="PF02525"/>
    </source>
</evidence>
<accession>A0A7W4TLL1</accession>
<dbReference type="SUPFAM" id="SSF52218">
    <property type="entry name" value="Flavoproteins"/>
    <property type="match status" value="1"/>
</dbReference>